<dbReference type="GO" id="GO:0016020">
    <property type="term" value="C:membrane"/>
    <property type="evidence" value="ECO:0007669"/>
    <property type="project" value="UniProtKB-SubCell"/>
</dbReference>
<keyword evidence="2 5" id="KW-0812">Transmembrane</keyword>
<keyword evidence="8" id="KW-1185">Reference proteome</keyword>
<reference evidence="7 8" key="1">
    <citation type="submission" date="2020-10" db="EMBL/GenBank/DDBJ databases">
        <title>Plant Genome Project.</title>
        <authorList>
            <person name="Zhang R.-G."/>
        </authorList>
    </citation>
    <scope>NUCLEOTIDE SEQUENCE [LARGE SCALE GENOMIC DNA]</scope>
    <source>
        <strain evidence="7">FAFU-HL-1</strain>
        <tissue evidence="7">Leaf</tissue>
    </source>
</reference>
<gene>
    <name evidence="7" type="ORF">SADUNF_Sadunf02G0167300</name>
</gene>
<feature type="transmembrane region" description="Helical" evidence="5">
    <location>
        <begin position="222"/>
        <end position="242"/>
    </location>
</feature>
<dbReference type="InterPro" id="IPR053009">
    <property type="entry name" value="Xanthocillin_Biosynth-Assoc"/>
</dbReference>
<feature type="transmembrane region" description="Helical" evidence="5">
    <location>
        <begin position="36"/>
        <end position="62"/>
    </location>
</feature>
<name>A0A835N8B2_9ROSI</name>
<comment type="caution">
    <text evidence="7">The sequence shown here is derived from an EMBL/GenBank/DDBJ whole genome shotgun (WGS) entry which is preliminary data.</text>
</comment>
<evidence type="ECO:0000313" key="8">
    <source>
        <dbReference type="Proteomes" id="UP000657918"/>
    </source>
</evidence>
<protein>
    <recommendedName>
        <fullName evidence="6">TMEM205-like domain-containing protein</fullName>
    </recommendedName>
</protein>
<dbReference type="AlphaFoldDB" id="A0A835N8B2"/>
<feature type="transmembrane region" description="Helical" evidence="5">
    <location>
        <begin position="180"/>
        <end position="202"/>
    </location>
</feature>
<dbReference type="Pfam" id="PF13664">
    <property type="entry name" value="DUF4149"/>
    <property type="match status" value="1"/>
</dbReference>
<proteinExistence type="predicted"/>
<sequence>MGWLSRFLAAVAFFAVGVLFSPETFGSKSVTHLSAYLKLAHLLCFSTAFGAALWVTFIGGIIMFKNLPRHQFGNLQSKMFPAYFSLVGICCAISVAAFGYLHPWKSASTAEKYQLGFLISSFAFSLTNLFVFTPMTIEVMKQRHKVEREENIGTEIGWSKNKEVAKANPKLAAMNKKFGMIHALSSLANIMSFGGLAMHSWYLAAFENCALIYDHIFRSNGTAAIILVLLAPHVSVSWKWTYMAVISSRKFLVALLVYYSCRSWEGYEHPSSSLCS</sequence>
<evidence type="ECO:0000256" key="2">
    <source>
        <dbReference type="ARBA" id="ARBA00022692"/>
    </source>
</evidence>
<evidence type="ECO:0000256" key="4">
    <source>
        <dbReference type="ARBA" id="ARBA00023136"/>
    </source>
</evidence>
<evidence type="ECO:0000256" key="1">
    <source>
        <dbReference type="ARBA" id="ARBA00004370"/>
    </source>
</evidence>
<keyword evidence="4 5" id="KW-0472">Membrane</keyword>
<accession>A0A835N8B2</accession>
<dbReference type="InterPro" id="IPR025423">
    <property type="entry name" value="TMEM205-like"/>
</dbReference>
<dbReference type="PANTHER" id="PTHR23241:SF102">
    <property type="entry name" value="LD23009P"/>
    <property type="match status" value="1"/>
</dbReference>
<dbReference type="OrthoDB" id="1641132at2759"/>
<evidence type="ECO:0000256" key="5">
    <source>
        <dbReference type="SAM" id="Phobius"/>
    </source>
</evidence>
<organism evidence="7 8">
    <name type="scientific">Salix dunnii</name>
    <dbReference type="NCBI Taxonomy" id="1413687"/>
    <lineage>
        <taxon>Eukaryota</taxon>
        <taxon>Viridiplantae</taxon>
        <taxon>Streptophyta</taxon>
        <taxon>Embryophyta</taxon>
        <taxon>Tracheophyta</taxon>
        <taxon>Spermatophyta</taxon>
        <taxon>Magnoliopsida</taxon>
        <taxon>eudicotyledons</taxon>
        <taxon>Gunneridae</taxon>
        <taxon>Pentapetalae</taxon>
        <taxon>rosids</taxon>
        <taxon>fabids</taxon>
        <taxon>Malpighiales</taxon>
        <taxon>Salicaceae</taxon>
        <taxon>Saliceae</taxon>
        <taxon>Salix</taxon>
    </lineage>
</organism>
<evidence type="ECO:0000259" key="6">
    <source>
        <dbReference type="Pfam" id="PF13664"/>
    </source>
</evidence>
<feature type="transmembrane region" description="Helical" evidence="5">
    <location>
        <begin position="113"/>
        <end position="133"/>
    </location>
</feature>
<comment type="subcellular location">
    <subcellularLocation>
        <location evidence="1">Membrane</location>
    </subcellularLocation>
</comment>
<feature type="domain" description="TMEM205-like" evidence="6">
    <location>
        <begin position="43"/>
        <end position="145"/>
    </location>
</feature>
<dbReference type="EMBL" id="JADGMS010000002">
    <property type="protein sequence ID" value="KAF9688151.1"/>
    <property type="molecule type" value="Genomic_DNA"/>
</dbReference>
<evidence type="ECO:0000313" key="7">
    <source>
        <dbReference type="EMBL" id="KAF9688151.1"/>
    </source>
</evidence>
<keyword evidence="3 5" id="KW-1133">Transmembrane helix</keyword>
<dbReference type="Proteomes" id="UP000657918">
    <property type="component" value="Unassembled WGS sequence"/>
</dbReference>
<evidence type="ECO:0000256" key="3">
    <source>
        <dbReference type="ARBA" id="ARBA00022989"/>
    </source>
</evidence>
<feature type="transmembrane region" description="Helical" evidence="5">
    <location>
        <begin position="82"/>
        <end position="101"/>
    </location>
</feature>
<dbReference type="PANTHER" id="PTHR23241">
    <property type="entry name" value="LATE EMBRYOGENESIS ABUNDANT PLANTS LEA-RELATED"/>
    <property type="match status" value="1"/>
</dbReference>